<dbReference type="EMBL" id="BCMM01000087">
    <property type="protein sequence ID" value="GAQ68192.1"/>
    <property type="molecule type" value="Genomic_DNA"/>
</dbReference>
<reference evidence="2 3" key="2">
    <citation type="journal article" date="2016" name="Genome Announc.">
        <title>Draft Genome Sequences of Streptomyces scabiei S58, Streptomyces turgidiscabies T45, and Streptomyces acidiscabies a10, the Pathogens of Potato Common Scab, Isolated in Japan.</title>
        <authorList>
            <person name="Tomihama T."/>
            <person name="Nishi Y."/>
            <person name="Sakai M."/>
            <person name="Ikenaga M."/>
            <person name="Okubo T."/>
            <person name="Ikeda S."/>
        </authorList>
    </citation>
    <scope>NUCLEOTIDE SEQUENCE [LARGE SCALE GENOMIC DNA]</scope>
    <source>
        <strain evidence="2 3">S58</strain>
    </source>
</reference>
<dbReference type="Pfam" id="PF09983">
    <property type="entry name" value="JetD_C"/>
    <property type="match status" value="1"/>
</dbReference>
<comment type="caution">
    <text evidence="2">The sequence shown here is derived from an EMBL/GenBank/DDBJ whole genome shotgun (WGS) entry which is preliminary data.</text>
</comment>
<gene>
    <name evidence="2" type="ORF">SsS58_08651</name>
</gene>
<organism evidence="2 3">
    <name type="scientific">Streptomyces scabiei</name>
    <dbReference type="NCBI Taxonomy" id="1930"/>
    <lineage>
        <taxon>Bacteria</taxon>
        <taxon>Bacillati</taxon>
        <taxon>Actinomycetota</taxon>
        <taxon>Actinomycetes</taxon>
        <taxon>Kitasatosporales</taxon>
        <taxon>Streptomycetaceae</taxon>
        <taxon>Streptomyces</taxon>
    </lineage>
</organism>
<accession>A0A100JYU6</accession>
<evidence type="ECO:0000313" key="2">
    <source>
        <dbReference type="EMBL" id="GAQ68192.1"/>
    </source>
</evidence>
<dbReference type="AlphaFoldDB" id="A0A100JYU6"/>
<dbReference type="Proteomes" id="UP000067448">
    <property type="component" value="Unassembled WGS sequence"/>
</dbReference>
<protein>
    <recommendedName>
        <fullName evidence="1">Wadjet protein JetD C-terminal domain-containing protein</fullName>
    </recommendedName>
</protein>
<reference evidence="3" key="1">
    <citation type="submission" date="2015-11" db="EMBL/GenBank/DDBJ databases">
        <authorList>
            <consortium name="Cross-ministerial Strategic Innovation Promotion Program (SIP) consortium"/>
            <person name="Tomihama T."/>
            <person name="Ikenaga M."/>
            <person name="Sakai M."/>
            <person name="Okubo T."/>
            <person name="Ikeda S."/>
        </authorList>
    </citation>
    <scope>NUCLEOTIDE SEQUENCE [LARGE SCALE GENOMIC DNA]</scope>
    <source>
        <strain evidence="3">S58</strain>
    </source>
</reference>
<dbReference type="OrthoDB" id="8263792at2"/>
<feature type="domain" description="Wadjet protein JetD C-terminal" evidence="1">
    <location>
        <begin position="217"/>
        <end position="287"/>
    </location>
</feature>
<dbReference type="InterPro" id="IPR024534">
    <property type="entry name" value="JetD_C"/>
</dbReference>
<evidence type="ECO:0000313" key="3">
    <source>
        <dbReference type="Proteomes" id="UP000067448"/>
    </source>
</evidence>
<name>A0A100JYU6_STRSC</name>
<sequence length="371" mass="41833">MKHRQSEFIGHLRAGATDSGWNGVRRTRVVLDDVWIAFRKVNNRNPDGEFEPLLMSRMLDELEEQGLIQQMKQRTRDKVSLPLKIWLCATAPPRPPEPPMPHWHPDLYQLAREWPTATPKQRSAYVAVNKWLMSDPDLFPVPLRERALEIFGTYGSEADFPMPEKTFDTLRSGPIFGDSDRLHTTLRTFTTHPPLLTETFLTEIGDGYYQRVGGGNILFVVENSATWWSLVNSLPDNHRLGYVAWGLGGTFRASVNTLTAKHHIAEIRYFGDLDLSGIRIPHAASKTAGDRGLPAVQPTERLYGALLELGRARGAKEKAVDAEEARALAEWMPAAHRAKAVSLLVAGQRLAQEWVGYRHLTHNTAWHADLV</sequence>
<dbReference type="RefSeq" id="WP_059085082.1">
    <property type="nucleotide sequence ID" value="NZ_BCMM01000087.1"/>
</dbReference>
<reference evidence="3" key="3">
    <citation type="submission" date="2016-02" db="EMBL/GenBank/DDBJ databases">
        <title>Draft genome of pathogenic Streptomyces sp. in Japan.</title>
        <authorList>
            <person name="Tomihama T."/>
            <person name="Ikenaga M."/>
            <person name="Sakai M."/>
            <person name="Okubo T."/>
            <person name="Ikeda S."/>
        </authorList>
    </citation>
    <scope>NUCLEOTIDE SEQUENCE [LARGE SCALE GENOMIC DNA]</scope>
    <source>
        <strain evidence="3">S58</strain>
    </source>
</reference>
<proteinExistence type="predicted"/>
<evidence type="ECO:0000259" key="1">
    <source>
        <dbReference type="Pfam" id="PF09983"/>
    </source>
</evidence>